<reference evidence="2 3" key="1">
    <citation type="submission" date="2020-04" db="EMBL/GenBank/DDBJ databases">
        <title>MicrobeNet Type strains.</title>
        <authorList>
            <person name="Nicholson A.C."/>
        </authorList>
    </citation>
    <scope>NUCLEOTIDE SEQUENCE [LARGE SCALE GENOMIC DNA]</scope>
    <source>
        <strain evidence="2 3">JCM 12354</strain>
    </source>
</reference>
<dbReference type="PANTHER" id="PTHR30153:SF2">
    <property type="entry name" value="REPLICATIVE DNA HELICASE"/>
    <property type="match status" value="1"/>
</dbReference>
<dbReference type="InterPro" id="IPR027417">
    <property type="entry name" value="P-loop_NTPase"/>
</dbReference>
<dbReference type="Gene3D" id="3.40.50.300">
    <property type="entry name" value="P-loop containing nucleotide triphosphate hydrolases"/>
    <property type="match status" value="1"/>
</dbReference>
<dbReference type="PANTHER" id="PTHR30153">
    <property type="entry name" value="REPLICATIVE DNA HELICASE DNAB"/>
    <property type="match status" value="1"/>
</dbReference>
<accession>A0A846XVE9</accession>
<dbReference type="AlphaFoldDB" id="A0A846XVE9"/>
<dbReference type="RefSeq" id="WP_067867876.1">
    <property type="nucleotide sequence ID" value="NZ_JAAXOP010000002.1"/>
</dbReference>
<dbReference type="EMBL" id="JAAXOP010000002">
    <property type="protein sequence ID" value="NKY49595.1"/>
    <property type="molecule type" value="Genomic_DNA"/>
</dbReference>
<evidence type="ECO:0000313" key="3">
    <source>
        <dbReference type="Proteomes" id="UP000565711"/>
    </source>
</evidence>
<proteinExistence type="predicted"/>
<dbReference type="PROSITE" id="PS51199">
    <property type="entry name" value="SF4_HELICASE"/>
    <property type="match status" value="1"/>
</dbReference>
<keyword evidence="3" id="KW-1185">Reference proteome</keyword>
<name>A0A846XVE9_9NOCA</name>
<dbReference type="SUPFAM" id="SSF52540">
    <property type="entry name" value="P-loop containing nucleoside triphosphate hydrolases"/>
    <property type="match status" value="1"/>
</dbReference>
<dbReference type="GO" id="GO:0005829">
    <property type="term" value="C:cytosol"/>
    <property type="evidence" value="ECO:0007669"/>
    <property type="project" value="TreeGrafter"/>
</dbReference>
<dbReference type="GO" id="GO:0006260">
    <property type="term" value="P:DNA replication"/>
    <property type="evidence" value="ECO:0007669"/>
    <property type="project" value="InterPro"/>
</dbReference>
<evidence type="ECO:0000313" key="2">
    <source>
        <dbReference type="EMBL" id="NKY49595.1"/>
    </source>
</evidence>
<gene>
    <name evidence="2" type="ORF">HGA08_05125</name>
</gene>
<comment type="caution">
    <text evidence="2">The sequence shown here is derived from an EMBL/GenBank/DDBJ whole genome shotgun (WGS) entry which is preliminary data.</text>
</comment>
<organism evidence="2 3">
    <name type="scientific">Nocardia vermiculata</name>
    <dbReference type="NCBI Taxonomy" id="257274"/>
    <lineage>
        <taxon>Bacteria</taxon>
        <taxon>Bacillati</taxon>
        <taxon>Actinomycetota</taxon>
        <taxon>Actinomycetes</taxon>
        <taxon>Mycobacteriales</taxon>
        <taxon>Nocardiaceae</taxon>
        <taxon>Nocardia</taxon>
    </lineage>
</organism>
<dbReference type="Pfam" id="PF03796">
    <property type="entry name" value="DnaB_C"/>
    <property type="match status" value="1"/>
</dbReference>
<dbReference type="Proteomes" id="UP000565711">
    <property type="component" value="Unassembled WGS sequence"/>
</dbReference>
<feature type="domain" description="SF4 helicase" evidence="1">
    <location>
        <begin position="13"/>
        <end position="187"/>
    </location>
</feature>
<protein>
    <recommendedName>
        <fullName evidence="1">SF4 helicase domain-containing protein</fullName>
    </recommendedName>
</protein>
<dbReference type="InterPro" id="IPR007694">
    <property type="entry name" value="DNA_helicase_DnaB-like_C"/>
</dbReference>
<dbReference type="GO" id="GO:0005524">
    <property type="term" value="F:ATP binding"/>
    <property type="evidence" value="ECO:0007669"/>
    <property type="project" value="InterPro"/>
</dbReference>
<dbReference type="GO" id="GO:0003678">
    <property type="term" value="F:DNA helicase activity"/>
    <property type="evidence" value="ECO:0007669"/>
    <property type="project" value="InterPro"/>
</dbReference>
<evidence type="ECO:0000259" key="1">
    <source>
        <dbReference type="PROSITE" id="PS51199"/>
    </source>
</evidence>
<sequence length="330" mass="36136">MPTGPPRRPGDGKSLSLTGIAAYAAEQGYSGLLFSVEMDRVEITSRIVSAATLSAYSEVTWRELADGTRSRIEQYLDEHQGMRLAVYDKEPITVVEIAEHARRMKRTVGLDLVCVDYVQLVSATDTKVNRERQIAETSVGLRNMAKALDIVVISAAQLNRSSVKDNRPPTKANLRDSGSLENDADVIVPLNVCEQRAVSVRHADDLTGATKWLRRHVYSLATTEGADGAYSGIWEAIQDCRREIDLPAEDEICVTQAQLDHANNSVLTAYQIATVATKLGPRGQGLNRDQVRYLDKVGAIRVVGSDGETKFYRLGDVLVAHVTRLKGTAA</sequence>